<dbReference type="EMBL" id="CYYC01000045">
    <property type="protein sequence ID" value="CUN18054.1"/>
    <property type="molecule type" value="Genomic_DNA"/>
</dbReference>
<dbReference type="GeneID" id="75048207"/>
<protein>
    <recommendedName>
        <fullName evidence="5">DUF3801 domain-containing protein</fullName>
    </recommendedName>
</protein>
<accession>A0A173UTA8</accession>
<evidence type="ECO:0000313" key="4">
    <source>
        <dbReference type="Proteomes" id="UP000095390"/>
    </source>
</evidence>
<evidence type="ECO:0008006" key="5">
    <source>
        <dbReference type="Google" id="ProtNLM"/>
    </source>
</evidence>
<evidence type="ECO:0000313" key="3">
    <source>
        <dbReference type="EMBL" id="CUN18054.1"/>
    </source>
</evidence>
<dbReference type="RefSeq" id="WP_005346883.1">
    <property type="nucleotide sequence ID" value="NZ_CP073280.1"/>
</dbReference>
<keyword evidence="2" id="KW-1133">Transmembrane helix</keyword>
<dbReference type="Proteomes" id="UP000095390">
    <property type="component" value="Unassembled WGS sequence"/>
</dbReference>
<sequence>MEEKSREVVMAISNAARYMDPFFKLSAMGTILLLQYFARMVKERKLKETEFTDFQKFLRMTEGKYDIMNVPEIPEEQLSEELNTLGIHYMILPDLEKNDGMLQVAVYQPDRENFGAWYQRHILSCMTGGEKDIQELRNLTSGKTTIVSFPLEDEEELIREDFEKLGINYSRLPDLHVGDGELQVVIANADLPKVESWYKLYRDDLRKDGITDVPDMKKMSMDNYMQTGQQTEAEYIDTASPELKAVNAKYEGKEKGEIEHQIEAAEYNTMGKESSTAYLRYVNDPAYIPISIDKKTLVEKSSVINKDGLDRYNQFACRIPGTYGKNEKQLVIPETQVFETQKGSYIAFLNKEEPVFVFNVRTKQVDHEMRKLTGEEFAKQYFDKVDRPSERKVTSLKKYKEKGKDLSDLKIKMPDPPIRSK</sequence>
<gene>
    <name evidence="3" type="ORF">ERS852578_02704</name>
</gene>
<feature type="transmembrane region" description="Helical" evidence="2">
    <location>
        <begin position="21"/>
        <end position="38"/>
    </location>
</feature>
<proteinExistence type="predicted"/>
<reference evidence="3 4" key="1">
    <citation type="submission" date="2015-09" db="EMBL/GenBank/DDBJ databases">
        <authorList>
            <consortium name="Pathogen Informatics"/>
        </authorList>
    </citation>
    <scope>NUCLEOTIDE SEQUENCE [LARGE SCALE GENOMIC DNA]</scope>
    <source>
        <strain evidence="3 4">2789STDY5834966</strain>
    </source>
</reference>
<evidence type="ECO:0000256" key="1">
    <source>
        <dbReference type="SAM" id="MobiDB-lite"/>
    </source>
</evidence>
<evidence type="ECO:0000256" key="2">
    <source>
        <dbReference type="SAM" id="Phobius"/>
    </source>
</evidence>
<feature type="region of interest" description="Disordered" evidence="1">
    <location>
        <begin position="393"/>
        <end position="421"/>
    </location>
</feature>
<dbReference type="AlphaFoldDB" id="A0A173UTA8"/>
<keyword evidence="2" id="KW-0472">Membrane</keyword>
<keyword evidence="2" id="KW-0812">Transmembrane</keyword>
<organism evidence="3 4">
    <name type="scientific">Anaerobutyricum hallii</name>
    <dbReference type="NCBI Taxonomy" id="39488"/>
    <lineage>
        <taxon>Bacteria</taxon>
        <taxon>Bacillati</taxon>
        <taxon>Bacillota</taxon>
        <taxon>Clostridia</taxon>
        <taxon>Lachnospirales</taxon>
        <taxon>Lachnospiraceae</taxon>
        <taxon>Anaerobutyricum</taxon>
    </lineage>
</organism>
<dbReference type="OrthoDB" id="1919072at2"/>
<name>A0A173UTA8_9FIRM</name>
<feature type="compositionally biased region" description="Basic and acidic residues" evidence="1">
    <location>
        <begin position="402"/>
        <end position="413"/>
    </location>
</feature>